<name>A0ABN7XKX2_GIGMA</name>
<feature type="non-terminal residue" evidence="1">
    <location>
        <position position="1"/>
    </location>
</feature>
<keyword evidence="2" id="KW-1185">Reference proteome</keyword>
<gene>
    <name evidence="1" type="ORF">GMARGA_LOCUS43819</name>
</gene>
<dbReference type="Proteomes" id="UP000789901">
    <property type="component" value="Unassembled WGS sequence"/>
</dbReference>
<evidence type="ECO:0000313" key="1">
    <source>
        <dbReference type="EMBL" id="CAG8854998.1"/>
    </source>
</evidence>
<accession>A0ABN7XKX2</accession>
<protein>
    <submittedName>
        <fullName evidence="1">32958_t:CDS:1</fullName>
    </submittedName>
</protein>
<evidence type="ECO:0000313" key="2">
    <source>
        <dbReference type="Proteomes" id="UP000789901"/>
    </source>
</evidence>
<sequence>EYSKEEKGDAFARLLAARVAKFEKDKKKAIKEETKPQDTFGEGRYSRRSNTKYCKHCKTNTHTTKDYYSHRAKEVNEPIVFYAQKSK</sequence>
<dbReference type="EMBL" id="CAJVQB010144870">
    <property type="protein sequence ID" value="CAG8854998.1"/>
    <property type="molecule type" value="Genomic_DNA"/>
</dbReference>
<reference evidence="1 2" key="1">
    <citation type="submission" date="2021-06" db="EMBL/GenBank/DDBJ databases">
        <authorList>
            <person name="Kallberg Y."/>
            <person name="Tangrot J."/>
            <person name="Rosling A."/>
        </authorList>
    </citation>
    <scope>NUCLEOTIDE SEQUENCE [LARGE SCALE GENOMIC DNA]</scope>
    <source>
        <strain evidence="1 2">120-4 pot B 10/14</strain>
    </source>
</reference>
<proteinExistence type="predicted"/>
<comment type="caution">
    <text evidence="1">The sequence shown here is derived from an EMBL/GenBank/DDBJ whole genome shotgun (WGS) entry which is preliminary data.</text>
</comment>
<organism evidence="1 2">
    <name type="scientific">Gigaspora margarita</name>
    <dbReference type="NCBI Taxonomy" id="4874"/>
    <lineage>
        <taxon>Eukaryota</taxon>
        <taxon>Fungi</taxon>
        <taxon>Fungi incertae sedis</taxon>
        <taxon>Mucoromycota</taxon>
        <taxon>Glomeromycotina</taxon>
        <taxon>Glomeromycetes</taxon>
        <taxon>Diversisporales</taxon>
        <taxon>Gigasporaceae</taxon>
        <taxon>Gigaspora</taxon>
    </lineage>
</organism>